<dbReference type="EMBL" id="UOFD01000054">
    <property type="protein sequence ID" value="VAW52905.1"/>
    <property type="molecule type" value="Genomic_DNA"/>
</dbReference>
<sequence>MHSELHIIIPGICGPLAETQSLQSSSVIDNWVKKLSKSSVLPFSGNVNHVLTSLFNLNIKTDFPSAAFTLLANDMYDSDAFYMHAEPVYLRADMNQAILTTSNDLNISDSESMILCDSLNEHFNQDGLTFFILNKNQWFVSSKNKITLNTTSLLDAAGRNINFILPKGEDAVYWKQVLTEAQMLMHLHEINTTREDAGIMSINSLWFHGSGELSASEDNHIASFCGNVDMLKGLANHLQCEYLKTPNSVNEYRDYLLSCKQGSMNVLCIPELEHLVNYTDVNPWLKQLSNILDCWMYPLIKFSRQHNIKVVLYPCNGNKYQFSKYDNLKFWRKRNLEQYVSCY</sequence>
<organism evidence="1">
    <name type="scientific">hydrothermal vent metagenome</name>
    <dbReference type="NCBI Taxonomy" id="652676"/>
    <lineage>
        <taxon>unclassified sequences</taxon>
        <taxon>metagenomes</taxon>
        <taxon>ecological metagenomes</taxon>
    </lineage>
</organism>
<dbReference type="AlphaFoldDB" id="A0A3B0WAE5"/>
<protein>
    <recommendedName>
        <fullName evidence="2">Regulatory protein, RpfE type</fullName>
    </recommendedName>
</protein>
<evidence type="ECO:0000313" key="1">
    <source>
        <dbReference type="EMBL" id="VAW52905.1"/>
    </source>
</evidence>
<reference evidence="1" key="1">
    <citation type="submission" date="2018-06" db="EMBL/GenBank/DDBJ databases">
        <authorList>
            <person name="Zhirakovskaya E."/>
        </authorList>
    </citation>
    <scope>NUCLEOTIDE SEQUENCE</scope>
</reference>
<proteinExistence type="predicted"/>
<accession>A0A3B0WAE5</accession>
<evidence type="ECO:0008006" key="2">
    <source>
        <dbReference type="Google" id="ProtNLM"/>
    </source>
</evidence>
<name>A0A3B0WAE5_9ZZZZ</name>
<gene>
    <name evidence="1" type="ORF">MNBD_GAMMA06-2149</name>
</gene>